<evidence type="ECO:0000256" key="7">
    <source>
        <dbReference type="ARBA" id="ARBA00022967"/>
    </source>
</evidence>
<accession>A0A6J4U6B9</accession>
<keyword evidence="8" id="KW-0472">Membrane</keyword>
<evidence type="ECO:0000256" key="6">
    <source>
        <dbReference type="ARBA" id="ARBA00022840"/>
    </source>
</evidence>
<keyword evidence="4" id="KW-1003">Cell membrane</keyword>
<evidence type="ECO:0000256" key="2">
    <source>
        <dbReference type="ARBA" id="ARBA00022448"/>
    </source>
</evidence>
<evidence type="ECO:0000256" key="4">
    <source>
        <dbReference type="ARBA" id="ARBA00022475"/>
    </source>
</evidence>
<keyword evidence="3" id="KW-0536">Nodulation</keyword>
<dbReference type="InterPro" id="IPR003593">
    <property type="entry name" value="AAA+_ATPase"/>
</dbReference>
<reference evidence="10" key="1">
    <citation type="submission" date="2020-02" db="EMBL/GenBank/DDBJ databases">
        <authorList>
            <person name="Meier V. D."/>
        </authorList>
    </citation>
    <scope>NUCLEOTIDE SEQUENCE</scope>
    <source>
        <strain evidence="10">AVDCRST_MAG43</strain>
    </source>
</reference>
<dbReference type="InterPro" id="IPR003439">
    <property type="entry name" value="ABC_transporter-like_ATP-bd"/>
</dbReference>
<sequence>MAAVIRVEHLQKRYGDTVAVKDISLEVFKGEIFGVLGPNGAGKTTTVECLQGLREPSGGSIRILGVDPIQQRASLQGRIGSQLQESALPDRIKVWEALNLFASQNNSRTNWRHLMDEWGLSEKANTSFANLSGGQRQRLFVALALVNEPEVVFLDELTQGLDPSARRDAWNSIRSIRERGATVVLVTHYMDEVEALCDRLVVVNAGEAVATGSPQDLIARGASQLRVRFTTDALDISWLEDVNHVDRIARDGDRVEVQGSGPVLALVASALVAHGIVPSDLRMLQPSLEDIYFDLIQDARKDIVNANAG</sequence>
<evidence type="ECO:0000256" key="5">
    <source>
        <dbReference type="ARBA" id="ARBA00022741"/>
    </source>
</evidence>
<dbReference type="PANTHER" id="PTHR42711">
    <property type="entry name" value="ABC TRANSPORTER ATP-BINDING PROTEIN"/>
    <property type="match status" value="1"/>
</dbReference>
<dbReference type="AlphaFoldDB" id="A0A6J4U6B9"/>
<dbReference type="SUPFAM" id="SSF52540">
    <property type="entry name" value="P-loop containing nucleoside triphosphate hydrolases"/>
    <property type="match status" value="1"/>
</dbReference>
<dbReference type="EMBL" id="CADCWI010000002">
    <property type="protein sequence ID" value="CAA9539806.1"/>
    <property type="molecule type" value="Genomic_DNA"/>
</dbReference>
<dbReference type="SMART" id="SM00382">
    <property type="entry name" value="AAA"/>
    <property type="match status" value="1"/>
</dbReference>
<dbReference type="InterPro" id="IPR050763">
    <property type="entry name" value="ABC_transporter_ATP-binding"/>
</dbReference>
<name>A0A6J4U6B9_9BACT</name>
<evidence type="ECO:0000259" key="9">
    <source>
        <dbReference type="PROSITE" id="PS50893"/>
    </source>
</evidence>
<dbReference type="PROSITE" id="PS00211">
    <property type="entry name" value="ABC_TRANSPORTER_1"/>
    <property type="match status" value="1"/>
</dbReference>
<evidence type="ECO:0000256" key="8">
    <source>
        <dbReference type="ARBA" id="ARBA00023136"/>
    </source>
</evidence>
<dbReference type="InterPro" id="IPR027417">
    <property type="entry name" value="P-loop_NTPase"/>
</dbReference>
<dbReference type="GO" id="GO:0005524">
    <property type="term" value="F:ATP binding"/>
    <property type="evidence" value="ECO:0007669"/>
    <property type="project" value="UniProtKB-KW"/>
</dbReference>
<keyword evidence="2" id="KW-0813">Transport</keyword>
<evidence type="ECO:0000256" key="3">
    <source>
        <dbReference type="ARBA" id="ARBA00022458"/>
    </source>
</evidence>
<keyword evidence="5" id="KW-0547">Nucleotide-binding</keyword>
<dbReference type="GO" id="GO:0016887">
    <property type="term" value="F:ATP hydrolysis activity"/>
    <property type="evidence" value="ECO:0007669"/>
    <property type="project" value="InterPro"/>
</dbReference>
<keyword evidence="7" id="KW-1278">Translocase</keyword>
<dbReference type="Pfam" id="PF00005">
    <property type="entry name" value="ABC_tran"/>
    <property type="match status" value="1"/>
</dbReference>
<dbReference type="PROSITE" id="PS50893">
    <property type="entry name" value="ABC_TRANSPORTER_2"/>
    <property type="match status" value="1"/>
</dbReference>
<dbReference type="GO" id="GO:0005886">
    <property type="term" value="C:plasma membrane"/>
    <property type="evidence" value="ECO:0007669"/>
    <property type="project" value="UniProtKB-SubCell"/>
</dbReference>
<evidence type="ECO:0000256" key="1">
    <source>
        <dbReference type="ARBA" id="ARBA00004236"/>
    </source>
</evidence>
<dbReference type="Gene3D" id="3.40.50.300">
    <property type="entry name" value="P-loop containing nucleotide triphosphate hydrolases"/>
    <property type="match status" value="1"/>
</dbReference>
<dbReference type="InterPro" id="IPR017871">
    <property type="entry name" value="ABC_transporter-like_CS"/>
</dbReference>
<dbReference type="PANTHER" id="PTHR42711:SF16">
    <property type="entry name" value="ABC TRANSPORTER ATP-BINDING PROTEIN"/>
    <property type="match status" value="1"/>
</dbReference>
<dbReference type="CDD" id="cd03230">
    <property type="entry name" value="ABC_DR_subfamily_A"/>
    <property type="match status" value="1"/>
</dbReference>
<keyword evidence="6 10" id="KW-0067">ATP-binding</keyword>
<protein>
    <submittedName>
        <fullName evidence="10">Efflux ABC transporter, ATP-binding protein</fullName>
    </submittedName>
</protein>
<gene>
    <name evidence="10" type="ORF">AVDCRST_MAG43-13</name>
</gene>
<evidence type="ECO:0000313" key="10">
    <source>
        <dbReference type="EMBL" id="CAA9539806.1"/>
    </source>
</evidence>
<proteinExistence type="predicted"/>
<dbReference type="FunFam" id="3.40.50.300:FF:000589">
    <property type="entry name" value="ABC transporter, ATP-binding subunit"/>
    <property type="match status" value="1"/>
</dbReference>
<comment type="subcellular location">
    <subcellularLocation>
        <location evidence="1">Cell membrane</location>
    </subcellularLocation>
</comment>
<organism evidence="10">
    <name type="scientific">uncultured Thermomicrobiales bacterium</name>
    <dbReference type="NCBI Taxonomy" id="1645740"/>
    <lineage>
        <taxon>Bacteria</taxon>
        <taxon>Pseudomonadati</taxon>
        <taxon>Thermomicrobiota</taxon>
        <taxon>Thermomicrobia</taxon>
        <taxon>Thermomicrobiales</taxon>
        <taxon>environmental samples</taxon>
    </lineage>
</organism>
<feature type="domain" description="ABC transporter" evidence="9">
    <location>
        <begin position="5"/>
        <end position="230"/>
    </location>
</feature>